<feature type="region of interest" description="Disordered" evidence="1">
    <location>
        <begin position="196"/>
        <end position="221"/>
    </location>
</feature>
<dbReference type="EMBL" id="HBHT01013380">
    <property type="protein sequence ID" value="CAD9958937.1"/>
    <property type="molecule type" value="Transcribed_RNA"/>
</dbReference>
<evidence type="ECO:0000313" key="3">
    <source>
        <dbReference type="EMBL" id="CAD9958938.1"/>
    </source>
</evidence>
<reference evidence="3" key="1">
    <citation type="submission" date="2021-01" db="EMBL/GenBank/DDBJ databases">
        <authorList>
            <person name="Corre E."/>
            <person name="Pelletier E."/>
            <person name="Niang G."/>
            <person name="Scheremetjew M."/>
            <person name="Finn R."/>
            <person name="Kale V."/>
            <person name="Holt S."/>
            <person name="Cochrane G."/>
            <person name="Meng A."/>
            <person name="Brown T."/>
            <person name="Cohen L."/>
        </authorList>
    </citation>
    <scope>NUCLEOTIDE SEQUENCE</scope>
    <source>
        <strain evidence="3">CCMP125</strain>
    </source>
</reference>
<feature type="compositionally biased region" description="Basic and acidic residues" evidence="1">
    <location>
        <begin position="201"/>
        <end position="215"/>
    </location>
</feature>
<accession>A0A6U3A0H8</accession>
<sequence>MATLRPFSSSLVPLCGRVRTVTGKNAVGAGTRRTLHIHNAARISPLPRSSALGLQRFPTMPHARRGMASQPQSTAIPHGIIFCLLSFPACLYAAYTTQYGPSEEDLKAQIQAKYGDEMDSERENFNRQKKMIQRAILQPNSMDHVNRELLKGGKENQTAMTRMFEKSVGIERPEKTEEEEEDDWVEPVKKVKKVKRKVRKYKPEKEPAEETKAVEPETPEPGKIGWFGRIRRWVRL</sequence>
<gene>
    <name evidence="2" type="ORF">APAL1065_LOCUS8957</name>
    <name evidence="3" type="ORF">APAL1065_LOCUS8958</name>
</gene>
<evidence type="ECO:0000313" key="2">
    <source>
        <dbReference type="EMBL" id="CAD9958937.1"/>
    </source>
</evidence>
<name>A0A6U3A0H8_9STRA</name>
<dbReference type="EMBL" id="HBHT01013381">
    <property type="protein sequence ID" value="CAD9958938.1"/>
    <property type="molecule type" value="Transcribed_RNA"/>
</dbReference>
<dbReference type="AlphaFoldDB" id="A0A6U3A0H8"/>
<protein>
    <submittedName>
        <fullName evidence="3">Uncharacterized protein</fullName>
    </submittedName>
</protein>
<evidence type="ECO:0000256" key="1">
    <source>
        <dbReference type="SAM" id="MobiDB-lite"/>
    </source>
</evidence>
<proteinExistence type="predicted"/>
<organism evidence="3">
    <name type="scientific">Entomoneis paludosa</name>
    <dbReference type="NCBI Taxonomy" id="265537"/>
    <lineage>
        <taxon>Eukaryota</taxon>
        <taxon>Sar</taxon>
        <taxon>Stramenopiles</taxon>
        <taxon>Ochrophyta</taxon>
        <taxon>Bacillariophyta</taxon>
        <taxon>Bacillariophyceae</taxon>
        <taxon>Bacillariophycidae</taxon>
        <taxon>Entomoneidaceae</taxon>
        <taxon>Entomoneis</taxon>
    </lineage>
</organism>